<proteinExistence type="predicted"/>
<dbReference type="EMBL" id="KZ613529">
    <property type="protein sequence ID" value="PMD13591.1"/>
    <property type="molecule type" value="Genomic_DNA"/>
</dbReference>
<protein>
    <submittedName>
        <fullName evidence="1">Uncharacterized protein</fullName>
    </submittedName>
</protein>
<organism evidence="1 2">
    <name type="scientific">Hyaloscypha hepaticicola</name>
    <dbReference type="NCBI Taxonomy" id="2082293"/>
    <lineage>
        <taxon>Eukaryota</taxon>
        <taxon>Fungi</taxon>
        <taxon>Dikarya</taxon>
        <taxon>Ascomycota</taxon>
        <taxon>Pezizomycotina</taxon>
        <taxon>Leotiomycetes</taxon>
        <taxon>Helotiales</taxon>
        <taxon>Hyaloscyphaceae</taxon>
        <taxon>Hyaloscypha</taxon>
    </lineage>
</organism>
<evidence type="ECO:0000313" key="1">
    <source>
        <dbReference type="EMBL" id="PMD13591.1"/>
    </source>
</evidence>
<gene>
    <name evidence="1" type="ORF">NA56DRAFT_651550</name>
</gene>
<name>A0A2J6PHR6_9HELO</name>
<dbReference type="OrthoDB" id="3555063at2759"/>
<keyword evidence="2" id="KW-1185">Reference proteome</keyword>
<evidence type="ECO:0000313" key="2">
    <source>
        <dbReference type="Proteomes" id="UP000235672"/>
    </source>
</evidence>
<accession>A0A2J6PHR6</accession>
<dbReference type="Proteomes" id="UP000235672">
    <property type="component" value="Unassembled WGS sequence"/>
</dbReference>
<feature type="non-terminal residue" evidence="1">
    <location>
        <position position="1"/>
    </location>
</feature>
<reference evidence="1 2" key="1">
    <citation type="submission" date="2016-05" db="EMBL/GenBank/DDBJ databases">
        <title>A degradative enzymes factory behind the ericoid mycorrhizal symbiosis.</title>
        <authorList>
            <consortium name="DOE Joint Genome Institute"/>
            <person name="Martino E."/>
            <person name="Morin E."/>
            <person name="Grelet G."/>
            <person name="Kuo A."/>
            <person name="Kohler A."/>
            <person name="Daghino S."/>
            <person name="Barry K."/>
            <person name="Choi C."/>
            <person name="Cichocki N."/>
            <person name="Clum A."/>
            <person name="Copeland A."/>
            <person name="Hainaut M."/>
            <person name="Haridas S."/>
            <person name="Labutti K."/>
            <person name="Lindquist E."/>
            <person name="Lipzen A."/>
            <person name="Khouja H.-R."/>
            <person name="Murat C."/>
            <person name="Ohm R."/>
            <person name="Olson A."/>
            <person name="Spatafora J."/>
            <person name="Veneault-Fourrey C."/>
            <person name="Henrissat B."/>
            <person name="Grigoriev I."/>
            <person name="Martin F."/>
            <person name="Perotto S."/>
        </authorList>
    </citation>
    <scope>NUCLEOTIDE SEQUENCE [LARGE SCALE GENOMIC DNA]</scope>
    <source>
        <strain evidence="1 2">UAMH 7357</strain>
    </source>
</reference>
<sequence length="125" mass="14767">EWENDARPEVEKGVKPRAPRTAKFNNIKEDSRYQNIWDWVCRIVEPALLVLYLELLVSNENLSLQNVIRALRDKFQLEDYKRILDRGKIGSIDPKTYRITEVEGFLVIKDFLIVVSVKLLPIWRV</sequence>
<dbReference type="AlphaFoldDB" id="A0A2J6PHR6"/>
<dbReference type="STRING" id="1745343.A0A2J6PHR6"/>